<dbReference type="VEuPathDB" id="FungiDB:AeMF1_021778"/>
<evidence type="ECO:0000313" key="4">
    <source>
        <dbReference type="Proteomes" id="UP000481153"/>
    </source>
</evidence>
<dbReference type="InterPro" id="IPR016024">
    <property type="entry name" value="ARM-type_fold"/>
</dbReference>
<dbReference type="GO" id="GO:0010008">
    <property type="term" value="C:endosome membrane"/>
    <property type="evidence" value="ECO:0007669"/>
    <property type="project" value="TreeGrafter"/>
</dbReference>
<comment type="caution">
    <text evidence="3">The sequence shown here is derived from an EMBL/GenBank/DDBJ whole genome shotgun (WGS) entry which is preliminary data.</text>
</comment>
<dbReference type="Pfam" id="PF19432">
    <property type="entry name" value="RME-8_N"/>
    <property type="match status" value="1"/>
</dbReference>
<reference evidence="3 4" key="1">
    <citation type="submission" date="2019-07" db="EMBL/GenBank/DDBJ databases">
        <title>Genomics analysis of Aphanomyces spp. identifies a new class of oomycete effector associated with host adaptation.</title>
        <authorList>
            <person name="Gaulin E."/>
        </authorList>
    </citation>
    <scope>NUCLEOTIDE SEQUENCE [LARGE SCALE GENOMIC DNA]</scope>
    <source>
        <strain evidence="3 4">ATCC 201684</strain>
    </source>
</reference>
<feature type="region of interest" description="Disordered" evidence="1">
    <location>
        <begin position="2726"/>
        <end position="2755"/>
    </location>
</feature>
<evidence type="ECO:0000256" key="1">
    <source>
        <dbReference type="SAM" id="MobiDB-lite"/>
    </source>
</evidence>
<protein>
    <recommendedName>
        <fullName evidence="2">DnaJ homologue subfamily C GRV2/DNAJC13 N-terminal domain-containing protein</fullName>
    </recommendedName>
</protein>
<dbReference type="GO" id="GO:0006898">
    <property type="term" value="P:receptor-mediated endocytosis"/>
    <property type="evidence" value="ECO:0007669"/>
    <property type="project" value="TreeGrafter"/>
</dbReference>
<gene>
    <name evidence="3" type="ORF">Ae201684_001213</name>
</gene>
<dbReference type="Proteomes" id="UP000481153">
    <property type="component" value="Unassembled WGS sequence"/>
</dbReference>
<accession>A0A6G0XWD2</accession>
<feature type="region of interest" description="Disordered" evidence="1">
    <location>
        <begin position="2586"/>
        <end position="2607"/>
    </location>
</feature>
<dbReference type="SUPFAM" id="SSF48371">
    <property type="entry name" value="ARM repeat"/>
    <property type="match status" value="2"/>
</dbReference>
<proteinExistence type="predicted"/>
<dbReference type="EMBL" id="VJMJ01000009">
    <property type="protein sequence ID" value="KAF0744758.1"/>
    <property type="molecule type" value="Genomic_DNA"/>
</dbReference>
<feature type="compositionally biased region" description="Acidic residues" evidence="1">
    <location>
        <begin position="1590"/>
        <end position="1609"/>
    </location>
</feature>
<organism evidence="3 4">
    <name type="scientific">Aphanomyces euteiches</name>
    <dbReference type="NCBI Taxonomy" id="100861"/>
    <lineage>
        <taxon>Eukaryota</taxon>
        <taxon>Sar</taxon>
        <taxon>Stramenopiles</taxon>
        <taxon>Oomycota</taxon>
        <taxon>Saprolegniomycetes</taxon>
        <taxon>Saprolegniales</taxon>
        <taxon>Verrucalvaceae</taxon>
        <taxon>Aphanomyces</taxon>
    </lineage>
</organism>
<dbReference type="GO" id="GO:0007032">
    <property type="term" value="P:endosome organization"/>
    <property type="evidence" value="ECO:0007669"/>
    <property type="project" value="InterPro"/>
</dbReference>
<feature type="domain" description="DnaJ homologue subfamily C GRV2/DNAJC13 N-terminal" evidence="2">
    <location>
        <begin position="337"/>
        <end position="1053"/>
    </location>
</feature>
<dbReference type="PANTHER" id="PTHR36983">
    <property type="entry name" value="DNAJ HOMOLOG SUBFAMILY C MEMBER 13"/>
    <property type="match status" value="1"/>
</dbReference>
<dbReference type="InterPro" id="IPR044978">
    <property type="entry name" value="GRV2/DNAJC13"/>
</dbReference>
<dbReference type="PANTHER" id="PTHR36983:SF2">
    <property type="entry name" value="DNAJ HOMOLOG SUBFAMILY C MEMBER 13"/>
    <property type="match status" value="1"/>
</dbReference>
<feature type="region of interest" description="Disordered" evidence="1">
    <location>
        <begin position="1578"/>
        <end position="1617"/>
    </location>
</feature>
<dbReference type="InterPro" id="IPR045802">
    <property type="entry name" value="GRV2/DNAJC13_N"/>
</dbReference>
<evidence type="ECO:0000259" key="2">
    <source>
        <dbReference type="Pfam" id="PF19432"/>
    </source>
</evidence>
<dbReference type="GO" id="GO:2000641">
    <property type="term" value="P:regulation of early endosome to late endosome transport"/>
    <property type="evidence" value="ECO:0007669"/>
    <property type="project" value="InterPro"/>
</dbReference>
<evidence type="ECO:0000313" key="3">
    <source>
        <dbReference type="EMBL" id="KAF0744758.1"/>
    </source>
</evidence>
<name>A0A6G0XWD2_9STRA</name>
<keyword evidence="4" id="KW-1185">Reference proteome</keyword>
<sequence length="2755" mass="312348">MLWYQVTWLHRLVGSDKSDVEGKTPSILQQFKKKKVVEPEASHPEMVIDFNANVPLSGVSTKLKEDVAQATALLLSEIPHMVLLQRKQNLTDAAAYIQCLYRLVANPFAAKQALEMLARSEYMDAFADILKRNDFHATYATLDIMSRLLNGPDRGQSRKVFLSHNGFLTSLLALFQTQHDNALILGRLCHVLESLLSFNVQNVDPLFNILLNHVSMHYAMLVRTLFHYAPPATVESCICILHHMIHTTVLSFTKLHESTFRQWDARFSMENPERMIKQYHSFLMAQDSVQDLRNQNSPMALRLRYRYRAQFLQQWMHSLTGHFDLAIECLGLDAVKYEGSKMSQIGQVKSAIYVVPSGLVVITLNNKRSMYDFGLLQENLVGYMAEDPCGLVFSINGRHRIVYSFERSEIFDRMKALAGQLGIFLENDGLYLNNEIRTSKPTVEDLGEAFLTSFNVSRVDLSTDLRKPKRLAMTSTSLVECDEHGSNVRTWNFAQVHQITRLQHHEERFEIQFNSGKSMWYDSEDRDVILTTLLDACMHDKHGQTVSNAHEMCIGMHIAPTSLITSLLPRCILRSPDEHAFYFGSDGMGMYYLSKISLSRDTFVEAVEEFNSNCNVSRDTQLHFTSDPTWMPQVCKEMADTLMMACKTRDVRPIVAILQAFCWLQHAQVNVLDMPGSGLLEILLAVFTTENEAAIFWAITLLHALSEDATGSPVGKAFEVANKKRIFLNTRLVDHLQKAFDDSMARPLSLLAVSMFFDSVFSTSRDSTNDAQFTDLILTFGKIFPRLLSILYNPNAVVGTFEACVMIMKTIVENSEWTTRSAICDMALNGGITLRHFYKGVFAPRQDQRFVHQFIASIWMTGHAPSFDLLKRILPAGFLRILSHPSTKKMMIDAYGDGYRNSSTNSNPRSSNFSRNSIQFDEVDLDNSQLDTADQVSQRLYHRLERFPTATELDIHARNRKGNYPSETSRDMHLLAHLLLHPFALPDLIWYPTTSQELKYALEEALLDHEEMVSSTYFTSMNFAWNHCSFRVDYSSLAKEIKVDTYYLRILMDNVHDGVVLQSERIEQRHRNSSFGDVDMDFRSHFAEIVAHSVVGIASNPKRFFDLCYQRWLQELPFSCNARGPAFPQDIGTASVVGLRDNAEIWCLQLMVATYKAYSIGIIEAEKVAFVVRMLRGETRASIIEELLAWLSTVAADKMTSLSLLTKENMELFLDMSTLVHENTPLQPMSNAMSKKLRSVKSLKQLQHLEANKSNPFAYFNFFKKGDGLEFGETNIDTVQDDFHGEVYWYVMRDNDLNSISGPHPESILHAICSTKGSDWSKMLLSMYNELAPEDRDWRPLLRVPRIRWRLFVQSPFHVNVCIYTTSLVQSLVEAEIDRTQAGLKLLPVPAGKRYLSDPFSLACVVQLLLCEEADIVESAISILSRLIAYNDATATNLYRCGAIWFMFASASRVSFYEHAKVLEQTHRRQSEHSAKKSILLGFLPEALVRILDLEGPAAFADIFTFRAVDRRVLWTEDMRDHLHDMLQEHLAPFICRLHQDSTALFEYSPMPPVIYSQLRDDIFVYNMHLSRLFPEDDEPAMASSHAETQPDDFDDDEFNDLDNQDEGNEAPIEAINSSRGRVIDEVDDPLAFMRAVHSTWRQEIAVAEGRMAKDIARQVLQIDPSELQQEQDNAFLRARYRAVCLSENIDVEKLNEAFIVLSCVPDSTCELDKLPHKTLSLLLRTQLLFYDTFPSSFQSIPYDAYDLLLKLLGQFDFRVDIENPEYSIEHDAQAMELLSLTMELLLATMISSPWNVEQMLRAKGLSTIIEIADLCRKSQTGWVSEQDSHFDYIGGLSFRVLLAVANTDVGRDELAFEHQNSAKKESIRPVVAIVSELIRQDLGNMNMTILALDILSLMARQETSQECILSSTLVFWHALQHIIVFGNQPAKKQLVWAALRCVRVLAGLDGDSKSRPDVQMALTKLIPMWTPALLMTEHVDTIISSVFSELRVPQYIWFEDMRLEVKAYLDTLLEFQVPTRSFEAIASQFSFDALEGEPVVGGIFLQVYKEGPVRSLPAAVAIEFCELLLVFLYEHALPIRPRYHETLLALECFALLTETSPVEVQQSCLQSFSEPPLLHALGLFMTMGMPKSNGSFDVDAVQRRDIAITCMQALARNCDASVLNPLKTFCKDILAMAELQAGENDSALQCLRELCEASDDICIHVLETKVWLELLSMTIQAKHYVTEDAHVAAETLCAPAAEVWFTLLNGSDDVRSIALTQLKYFLPYALVHSLAEDPDIFFDDFEESAHDAELIWNDDIRSAVRMHLDEVLSKADPTFPEDQMDFSAWDSGTIVGDLYLDLFLQNPEATRLRHPDHIVNQLLMVWRQEMASIIPLAAQSMIDAPYTLPYLVEQQIGNAALLNKLTNALVFIWREYVDVKASMEENGLCEELLNVLKHCQAERAIGFPQTCVLRLIQIFASNNHFDSTDCLHSLFAPLARKHQDPTLVLDITRTIIEKHLGKPKRQQTYSALQLVRELDVLQVIMGYAEGSADMANVRRPVECRASASSIIRMLQPLEDPEVSNNPAKGPTTPRVGGVMLNMRASIGAPPLGTTQRQPIGSGRRRASMPELHPVSVPQQTHVVLPERPKPTPLIIPQNQVVPRVRTPVNHPYGRFRSDMPSRLRKTISEVSIDTHSVSVDSFIAPLPPPHFAAPDSANHVTDIFGSEPFSNSTSFHNHGLYSDISEESSEFEVDDPSEANFDTNEEEHEEEYDI</sequence>